<feature type="domain" description="Glycosyl transferase family 1" evidence="1">
    <location>
        <begin position="203"/>
        <end position="365"/>
    </location>
</feature>
<dbReference type="EMBL" id="QFQS01000012">
    <property type="protein sequence ID" value="PZQ94889.1"/>
    <property type="molecule type" value="Genomic_DNA"/>
</dbReference>
<dbReference type="Gene3D" id="3.40.50.2000">
    <property type="entry name" value="Glycogen Phosphorylase B"/>
    <property type="match status" value="2"/>
</dbReference>
<dbReference type="InterPro" id="IPR050194">
    <property type="entry name" value="Glycosyltransferase_grp1"/>
</dbReference>
<name>A0A2W5RZM1_CERSP</name>
<evidence type="ECO:0000313" key="4">
    <source>
        <dbReference type="Proteomes" id="UP000248975"/>
    </source>
</evidence>
<gene>
    <name evidence="3" type="ORF">DI533_21135</name>
</gene>
<accession>A0A2W5RZM1</accession>
<evidence type="ECO:0000313" key="3">
    <source>
        <dbReference type="EMBL" id="PZQ94889.1"/>
    </source>
</evidence>
<dbReference type="PANTHER" id="PTHR45947">
    <property type="entry name" value="SULFOQUINOVOSYL TRANSFERASE SQD2"/>
    <property type="match status" value="1"/>
</dbReference>
<organism evidence="3 4">
    <name type="scientific">Cereibacter sphaeroides</name>
    <name type="common">Rhodobacter sphaeroides</name>
    <dbReference type="NCBI Taxonomy" id="1063"/>
    <lineage>
        <taxon>Bacteria</taxon>
        <taxon>Pseudomonadati</taxon>
        <taxon>Pseudomonadota</taxon>
        <taxon>Alphaproteobacteria</taxon>
        <taxon>Rhodobacterales</taxon>
        <taxon>Paracoccaceae</taxon>
        <taxon>Cereibacter</taxon>
    </lineage>
</organism>
<dbReference type="SUPFAM" id="SSF53756">
    <property type="entry name" value="UDP-Glycosyltransferase/glycogen phosphorylase"/>
    <property type="match status" value="1"/>
</dbReference>
<evidence type="ECO:0000259" key="1">
    <source>
        <dbReference type="Pfam" id="PF00534"/>
    </source>
</evidence>
<dbReference type="InterPro" id="IPR001296">
    <property type="entry name" value="Glyco_trans_1"/>
</dbReference>
<reference evidence="3 4" key="1">
    <citation type="submission" date="2017-08" db="EMBL/GenBank/DDBJ databases">
        <title>Infants hospitalized years apart are colonized by the same room-sourced microbial strains.</title>
        <authorList>
            <person name="Brooks B."/>
            <person name="Olm M.R."/>
            <person name="Firek B.A."/>
            <person name="Baker R."/>
            <person name="Thomas B.C."/>
            <person name="Morowitz M.J."/>
            <person name="Banfield J.F."/>
        </authorList>
    </citation>
    <scope>NUCLEOTIDE SEQUENCE [LARGE SCALE GENOMIC DNA]</scope>
    <source>
        <strain evidence="3">S2_003_000_R2_11</strain>
    </source>
</reference>
<dbReference type="Pfam" id="PF13579">
    <property type="entry name" value="Glyco_trans_4_4"/>
    <property type="match status" value="1"/>
</dbReference>
<dbReference type="PANTHER" id="PTHR45947:SF13">
    <property type="entry name" value="TRANSFERASE"/>
    <property type="match status" value="1"/>
</dbReference>
<feature type="domain" description="Glycosyltransferase subfamily 4-like N-terminal" evidence="2">
    <location>
        <begin position="53"/>
        <end position="186"/>
    </location>
</feature>
<evidence type="ECO:0000259" key="2">
    <source>
        <dbReference type="Pfam" id="PF13579"/>
    </source>
</evidence>
<comment type="caution">
    <text evidence="3">The sequence shown here is derived from an EMBL/GenBank/DDBJ whole genome shotgun (WGS) entry which is preliminary data.</text>
</comment>
<dbReference type="Proteomes" id="UP000248975">
    <property type="component" value="Unassembled WGS sequence"/>
</dbReference>
<dbReference type="AlphaFoldDB" id="A0A2W5RZM1"/>
<evidence type="ECO:0008006" key="5">
    <source>
        <dbReference type="Google" id="ProtNLM"/>
    </source>
</evidence>
<protein>
    <recommendedName>
        <fullName evidence="5">Glycosyl transferase, group 1</fullName>
    </recommendedName>
</protein>
<proteinExistence type="predicted"/>
<dbReference type="GO" id="GO:0016757">
    <property type="term" value="F:glycosyltransferase activity"/>
    <property type="evidence" value="ECO:0007669"/>
    <property type="project" value="InterPro"/>
</dbReference>
<dbReference type="Pfam" id="PF00534">
    <property type="entry name" value="Glycos_transf_1"/>
    <property type="match status" value="1"/>
</dbReference>
<sequence>MRGTGTGDKPRLAVLTPVIGIPSEVWLERQCRLFTRVTPVLMGWDVDPAWQDAGGLEVCRIPGRFGAPRSLARRVMGRLGMAQALDLPEVQRAALCGALAEARVDAVLCHFAWTGMVAEQAMPRDMPLILHVHGRDVSALMSGTAYRAGMRRLLARADALVAVGRHQIDRLAPFGLPARTALIPCGAPLDLFATGPLPRQEEGGRVRFVSVGRISAEKGMIDSLRAFEAMAGEFPQAELVLVGYGPDLDALRAAAEASPFAPRIRLTGRLSPVEIAAELAGAQVYLQHSREVGGWVEGFGVTLTEAGAAGLPLLASATGGLIDQIEEGENGFLFPQGDSAAQAALMRRLAANPALRAEMGKNARRLASRFDAGVMSKALEDVILSVLAARRQAACPT</sequence>
<dbReference type="InterPro" id="IPR028098">
    <property type="entry name" value="Glyco_trans_4-like_N"/>
</dbReference>
<dbReference type="CDD" id="cd03801">
    <property type="entry name" value="GT4_PimA-like"/>
    <property type="match status" value="1"/>
</dbReference>